<name>A0AC35UHP5_9BILA</name>
<reference evidence="2" key="1">
    <citation type="submission" date="2016-11" db="UniProtKB">
        <authorList>
            <consortium name="WormBaseParasite"/>
        </authorList>
    </citation>
    <scope>IDENTIFICATION</scope>
    <source>
        <strain evidence="2">KR3021</strain>
    </source>
</reference>
<organism evidence="1 2">
    <name type="scientific">Rhabditophanes sp. KR3021</name>
    <dbReference type="NCBI Taxonomy" id="114890"/>
    <lineage>
        <taxon>Eukaryota</taxon>
        <taxon>Metazoa</taxon>
        <taxon>Ecdysozoa</taxon>
        <taxon>Nematoda</taxon>
        <taxon>Chromadorea</taxon>
        <taxon>Rhabditida</taxon>
        <taxon>Tylenchina</taxon>
        <taxon>Panagrolaimomorpha</taxon>
        <taxon>Strongyloidoidea</taxon>
        <taxon>Alloionematidae</taxon>
        <taxon>Rhabditophanes</taxon>
    </lineage>
</organism>
<evidence type="ECO:0000313" key="1">
    <source>
        <dbReference type="Proteomes" id="UP000095286"/>
    </source>
</evidence>
<accession>A0AC35UHP5</accession>
<evidence type="ECO:0000313" key="2">
    <source>
        <dbReference type="WBParaSite" id="RSKR_0001152200.1"/>
    </source>
</evidence>
<proteinExistence type="predicted"/>
<protein>
    <submittedName>
        <fullName evidence="2">Ground-like domain-containing protein</fullName>
    </submittedName>
</protein>
<sequence>MNSHRSAEDGLFGTPSPNITIRKNRDYSSSHPHLLSPRINESSVESTRGCDKSLNKLFEGLAYLETSNKMIMKCVETQKKAFAAIATWGMNSNNVAFEDVTKGMSEGYEIFFECCDQLVRAQESGIKQLKKIQEVEKTVKRAIKDLETTENEEKVIRDNLKPKMRISFPFVKTEKDLAYKNKIMYELDKNRKTKVLKERAVDISLKEMEVNKMFLFRRGMQNIAGAWRAFGVNLSTIFTCQEELVEMVPAITSENVSKFKYEGKNYTKNFIAELRDNILINLAVPNGRSNYGRRSEPVRPTQESQLIEPLNRRKSPPPPYTASAPIYKPSVLPYSPVCSEYKPSAPPRSVLRTSHSRDEYEETNTHTESDSSSNEYNGYNEFNEVQETVGPGCGGMFPGAMNPCSPRYPPQNAPCNPCRGSSYPSQYPPQYLPQYPQQYNQGNVQPGMQNYQVIAQPSMQSYHPQLISTPQNRPAQYYQMPRQEYFVRNLPTPISYQDRINYYRPYQRNIVIGESANEQPYEMKSVKSPNSVDYIQPPVLQRQILPSVTDVTRQGFIEQENNDKVYTLTSTDTEKPVRVVSTECVSQPSTVFVPNPSIPVSSYPTNTCCVNCRDEDCLFRSSIGKSIDESVDSYNKKMRGTMLETARNGTNNCSSEELKSVLSKYINKDPKSSASVIQKMADETLLSPFNVICSNTTFYYVTRSSEFCQLSMNNVHCYLFGIKP</sequence>
<dbReference type="Proteomes" id="UP000095286">
    <property type="component" value="Unplaced"/>
</dbReference>
<dbReference type="WBParaSite" id="RSKR_0001152200.1">
    <property type="protein sequence ID" value="RSKR_0001152200.1"/>
    <property type="gene ID" value="RSKR_0001152200"/>
</dbReference>